<gene>
    <name evidence="1" type="ORF">MNBD_GAMMA11-1398</name>
</gene>
<evidence type="ECO:0000313" key="1">
    <source>
        <dbReference type="EMBL" id="VAW58328.1"/>
    </source>
</evidence>
<proteinExistence type="predicted"/>
<organism evidence="1">
    <name type="scientific">hydrothermal vent metagenome</name>
    <dbReference type="NCBI Taxonomy" id="652676"/>
    <lineage>
        <taxon>unclassified sequences</taxon>
        <taxon>metagenomes</taxon>
        <taxon>ecological metagenomes</taxon>
    </lineage>
</organism>
<dbReference type="AlphaFoldDB" id="A0A3B0WQM5"/>
<sequence>MAFYVEIKKTSEDSVYVVYKFTGDGGSSGEFKINKNSGEVTLIKKMEGINSDKALQRATVKIRKEWKSGVLPDLTEWAS</sequence>
<accession>A0A3B0WQM5</accession>
<dbReference type="EMBL" id="UOFG01000032">
    <property type="protein sequence ID" value="VAW58328.1"/>
    <property type="molecule type" value="Genomic_DNA"/>
</dbReference>
<protein>
    <submittedName>
        <fullName evidence="1">Uncharacterized protein</fullName>
    </submittedName>
</protein>
<reference evidence="1" key="1">
    <citation type="submission" date="2018-06" db="EMBL/GenBank/DDBJ databases">
        <authorList>
            <person name="Zhirakovskaya E."/>
        </authorList>
    </citation>
    <scope>NUCLEOTIDE SEQUENCE</scope>
</reference>
<name>A0A3B0WQM5_9ZZZZ</name>